<evidence type="ECO:0000256" key="7">
    <source>
        <dbReference type="ARBA" id="ARBA00022822"/>
    </source>
</evidence>
<evidence type="ECO:0000256" key="3">
    <source>
        <dbReference type="ARBA" id="ARBA00012362"/>
    </source>
</evidence>
<dbReference type="PANTHER" id="PTHR22854:SF2">
    <property type="entry name" value="INDOLE-3-GLYCEROL-PHOSPHATE SYNTHASE"/>
    <property type="match status" value="1"/>
</dbReference>
<reference evidence="12 13" key="1">
    <citation type="submission" date="2020-08" db="EMBL/GenBank/DDBJ databases">
        <title>Genomic Encyclopedia of Type Strains, Phase III (KMG-III): the genomes of soil and plant-associated and newly described type strains.</title>
        <authorList>
            <person name="Whitman W."/>
        </authorList>
    </citation>
    <scope>NUCLEOTIDE SEQUENCE [LARGE SCALE GENOMIC DNA]</scope>
    <source>
        <strain evidence="12 13">CECT 8803</strain>
    </source>
</reference>
<comment type="catalytic activity">
    <reaction evidence="1 10">
        <text>1-(2-carboxyphenylamino)-1-deoxy-D-ribulose 5-phosphate + H(+) = (1S,2R)-1-C-(indol-3-yl)glycerol 3-phosphate + CO2 + H2O</text>
        <dbReference type="Rhea" id="RHEA:23476"/>
        <dbReference type="ChEBI" id="CHEBI:15377"/>
        <dbReference type="ChEBI" id="CHEBI:15378"/>
        <dbReference type="ChEBI" id="CHEBI:16526"/>
        <dbReference type="ChEBI" id="CHEBI:58613"/>
        <dbReference type="ChEBI" id="CHEBI:58866"/>
        <dbReference type="EC" id="4.1.1.48"/>
    </reaction>
</comment>
<dbReference type="AlphaFoldDB" id="A0A839SSQ8"/>
<dbReference type="Pfam" id="PF00218">
    <property type="entry name" value="IGPS"/>
    <property type="match status" value="1"/>
</dbReference>
<name>A0A839SSQ8_9PROT</name>
<evidence type="ECO:0000256" key="5">
    <source>
        <dbReference type="ARBA" id="ARBA00022605"/>
    </source>
</evidence>
<dbReference type="InterPro" id="IPR001468">
    <property type="entry name" value="Indole-3-GlycerolPSynthase_CS"/>
</dbReference>
<evidence type="ECO:0000256" key="6">
    <source>
        <dbReference type="ARBA" id="ARBA00022793"/>
    </source>
</evidence>
<keyword evidence="9 10" id="KW-0456">Lyase</keyword>
<dbReference type="GO" id="GO:0000162">
    <property type="term" value="P:L-tryptophan biosynthetic process"/>
    <property type="evidence" value="ECO:0007669"/>
    <property type="project" value="UniProtKB-UniRule"/>
</dbReference>
<evidence type="ECO:0000256" key="8">
    <source>
        <dbReference type="ARBA" id="ARBA00023141"/>
    </source>
</evidence>
<dbReference type="RefSeq" id="WP_183416710.1">
    <property type="nucleotide sequence ID" value="NZ_JACHXA010000005.1"/>
</dbReference>
<dbReference type="CDD" id="cd00331">
    <property type="entry name" value="IGPS"/>
    <property type="match status" value="1"/>
</dbReference>
<evidence type="ECO:0000313" key="13">
    <source>
        <dbReference type="Proteomes" id="UP000581135"/>
    </source>
</evidence>
<keyword evidence="6 10" id="KW-0210">Decarboxylase</keyword>
<dbReference type="NCBIfam" id="NF001377">
    <property type="entry name" value="PRK00278.2-4"/>
    <property type="match status" value="1"/>
</dbReference>
<comment type="pathway">
    <text evidence="2 10">Amino-acid biosynthesis; L-tryptophan biosynthesis; L-tryptophan from chorismate: step 4/5.</text>
</comment>
<dbReference type="GO" id="GO:0004640">
    <property type="term" value="F:phosphoribosylanthranilate isomerase activity"/>
    <property type="evidence" value="ECO:0007669"/>
    <property type="project" value="TreeGrafter"/>
</dbReference>
<protein>
    <recommendedName>
        <fullName evidence="4 10">Indole-3-glycerol phosphate synthase</fullName>
        <shortName evidence="10">IGPS</shortName>
        <ecNumber evidence="3 10">4.1.1.48</ecNumber>
    </recommendedName>
</protein>
<evidence type="ECO:0000256" key="10">
    <source>
        <dbReference type="HAMAP-Rule" id="MF_00134"/>
    </source>
</evidence>
<dbReference type="InterPro" id="IPR013785">
    <property type="entry name" value="Aldolase_TIM"/>
</dbReference>
<dbReference type="EC" id="4.1.1.48" evidence="3 10"/>
<keyword evidence="13" id="KW-1185">Reference proteome</keyword>
<evidence type="ECO:0000259" key="11">
    <source>
        <dbReference type="Pfam" id="PF00218"/>
    </source>
</evidence>
<dbReference type="UniPathway" id="UPA00035">
    <property type="reaction ID" value="UER00043"/>
</dbReference>
<dbReference type="PANTHER" id="PTHR22854">
    <property type="entry name" value="TRYPTOPHAN BIOSYNTHESIS PROTEIN"/>
    <property type="match status" value="1"/>
</dbReference>
<sequence length="269" mass="29097">MSDVLTKICADKTKHIAAMKAQNSLAFLEAKAKAHPAPRGFAKALAKAATTHGYGLICEIKKASPSKGLIRADFDPCSLAKAYEEGGATCLSVLTDEPYFQGADHYLEEARRATNLPALRKDFMLDPYQIVESRALGADCVLLIMAALEDAQAEELETTAIEFGMDVLLEVHDRTELDRALALQSPLIGINNRNLKTLEVDLATTEQLAPNVPSDRYLICESGLYSTQDLNRMTAVGATAFLIGESLMRQPDVIAATRALVPQSLSESA</sequence>
<dbReference type="InterPro" id="IPR011060">
    <property type="entry name" value="RibuloseP-bd_barrel"/>
</dbReference>
<dbReference type="Proteomes" id="UP000581135">
    <property type="component" value="Unassembled WGS sequence"/>
</dbReference>
<dbReference type="NCBIfam" id="NF001373">
    <property type="entry name" value="PRK00278.1-6"/>
    <property type="match status" value="1"/>
</dbReference>
<dbReference type="FunFam" id="3.20.20.70:FF:000024">
    <property type="entry name" value="Indole-3-glycerol phosphate synthase"/>
    <property type="match status" value="1"/>
</dbReference>
<comment type="caution">
    <text evidence="12">The sequence shown here is derived from an EMBL/GenBank/DDBJ whole genome shotgun (WGS) entry which is preliminary data.</text>
</comment>
<dbReference type="EMBL" id="JACHXA010000005">
    <property type="protein sequence ID" value="MBB3065897.1"/>
    <property type="molecule type" value="Genomic_DNA"/>
</dbReference>
<dbReference type="PROSITE" id="PS00614">
    <property type="entry name" value="IGPS"/>
    <property type="match status" value="1"/>
</dbReference>
<keyword evidence="5 10" id="KW-0028">Amino-acid biosynthesis</keyword>
<evidence type="ECO:0000256" key="1">
    <source>
        <dbReference type="ARBA" id="ARBA00001633"/>
    </source>
</evidence>
<evidence type="ECO:0000256" key="9">
    <source>
        <dbReference type="ARBA" id="ARBA00023239"/>
    </source>
</evidence>
<proteinExistence type="inferred from homology"/>
<dbReference type="InterPro" id="IPR013798">
    <property type="entry name" value="Indole-3-glycerol_P_synth_dom"/>
</dbReference>
<dbReference type="InterPro" id="IPR045186">
    <property type="entry name" value="Indole-3-glycerol_P_synth"/>
</dbReference>
<keyword evidence="7 10" id="KW-0822">Tryptophan biosynthesis</keyword>
<accession>A0A839SSQ8</accession>
<organism evidence="12 13">
    <name type="scientific">Limibacillus halophilus</name>
    <dbReference type="NCBI Taxonomy" id="1579333"/>
    <lineage>
        <taxon>Bacteria</taxon>
        <taxon>Pseudomonadati</taxon>
        <taxon>Pseudomonadota</taxon>
        <taxon>Alphaproteobacteria</taxon>
        <taxon>Rhodospirillales</taxon>
        <taxon>Rhodovibrionaceae</taxon>
        <taxon>Limibacillus</taxon>
    </lineage>
</organism>
<dbReference type="HAMAP" id="MF_00134_B">
    <property type="entry name" value="IGPS_B"/>
    <property type="match status" value="1"/>
</dbReference>
<keyword evidence="8 10" id="KW-0057">Aromatic amino acid biosynthesis</keyword>
<comment type="similarity">
    <text evidence="10">Belongs to the TrpC family.</text>
</comment>
<gene>
    <name evidence="10" type="primary">trpC</name>
    <name evidence="12" type="ORF">FHR98_002193</name>
</gene>
<evidence type="ECO:0000313" key="12">
    <source>
        <dbReference type="EMBL" id="MBB3065897.1"/>
    </source>
</evidence>
<feature type="domain" description="Indole-3-glycerol phosphate synthase" evidence="11">
    <location>
        <begin position="5"/>
        <end position="260"/>
    </location>
</feature>
<dbReference type="Gene3D" id="3.20.20.70">
    <property type="entry name" value="Aldolase class I"/>
    <property type="match status" value="1"/>
</dbReference>
<evidence type="ECO:0000256" key="2">
    <source>
        <dbReference type="ARBA" id="ARBA00004696"/>
    </source>
</evidence>
<evidence type="ECO:0000256" key="4">
    <source>
        <dbReference type="ARBA" id="ARBA00018080"/>
    </source>
</evidence>
<dbReference type="GO" id="GO:0004425">
    <property type="term" value="F:indole-3-glycerol-phosphate synthase activity"/>
    <property type="evidence" value="ECO:0007669"/>
    <property type="project" value="UniProtKB-UniRule"/>
</dbReference>
<dbReference type="NCBIfam" id="NF001370">
    <property type="entry name" value="PRK00278.1-2"/>
    <property type="match status" value="1"/>
</dbReference>
<dbReference type="SUPFAM" id="SSF51366">
    <property type="entry name" value="Ribulose-phoshate binding barrel"/>
    <property type="match status" value="1"/>
</dbReference>